<protein>
    <submittedName>
        <fullName evidence="1">TrbG</fullName>
    </submittedName>
</protein>
<organism evidence="1">
    <name type="scientific">Escherichia coli</name>
    <dbReference type="NCBI Taxonomy" id="562"/>
    <lineage>
        <taxon>Bacteria</taxon>
        <taxon>Pseudomonadati</taxon>
        <taxon>Pseudomonadota</taxon>
        <taxon>Gammaproteobacteria</taxon>
        <taxon>Enterobacterales</taxon>
        <taxon>Enterobacteriaceae</taxon>
        <taxon>Escherichia</taxon>
    </lineage>
</organism>
<geneLocation type="plasmid" evidence="1">
    <name>pEC_L8</name>
</geneLocation>
<gene>
    <name evidence="1" type="primary">trbG</name>
</gene>
<keyword evidence="1" id="KW-0614">Plasmid</keyword>
<proteinExistence type="predicted"/>
<dbReference type="AlphaFoldDB" id="D9Z585"/>
<geneLocation type="plasmid" evidence="2">
    <name>pEC_L46</name>
</geneLocation>
<dbReference type="NCBIfam" id="NF010307">
    <property type="entry name" value="PRK13744.1"/>
    <property type="match status" value="1"/>
</dbReference>
<evidence type="ECO:0000313" key="2">
    <source>
        <dbReference type="EMBL" id="ADL14158.1"/>
    </source>
</evidence>
<evidence type="ECO:0000313" key="1">
    <source>
        <dbReference type="EMBL" id="ADL14035.1"/>
    </source>
</evidence>
<sequence length="88" mass="9725">MRNPSMNKLVSDGSVKKINYPVLYESGITPPLCEVSAPEPDAGGKRIVAYVYKSSRNTVFENPDIVKTCTVRDLKNDFVNCDEKGEGQ</sequence>
<name>D9Z585_ECOLX</name>
<dbReference type="EMBL" id="GU371928">
    <property type="protein sequence ID" value="ADL14035.1"/>
    <property type="molecule type" value="Genomic_DNA"/>
</dbReference>
<reference evidence="1" key="1">
    <citation type="journal article" date="2010" name="PLoS ONE">
        <title>Complete nucleotide sequence of CTX-M-15-plasmids from clinical Escherichia coli isolates: insertional events of transposons and insertion sequences.</title>
        <authorList>
            <person name="Smet A."/>
            <person name="Van Nieuwerburgh F."/>
            <person name="Vandekerckhove T.T."/>
            <person name="Martel A."/>
            <person name="Deforce D."/>
            <person name="Butaye P."/>
            <person name="Haesebrouck F."/>
        </authorList>
    </citation>
    <scope>NUCLEOTIDE SEQUENCE</scope>
    <source>
        <strain evidence="2">L46</strain>
        <strain evidence="1">L8</strain>
        <plasmid evidence="2">pEC_L46</plasmid>
        <plasmid evidence="1">pEC_L8</plasmid>
    </source>
</reference>
<accession>D9Z585</accession>
<dbReference type="EMBL" id="GU371929">
    <property type="protein sequence ID" value="ADL14158.1"/>
    <property type="molecule type" value="Genomic_DNA"/>
</dbReference>